<comment type="caution">
    <text evidence="1">The sequence shown here is derived from an EMBL/GenBank/DDBJ whole genome shotgun (WGS) entry which is preliminary data.</text>
</comment>
<feature type="non-terminal residue" evidence="1">
    <location>
        <position position="1"/>
    </location>
</feature>
<dbReference type="Proteomes" id="UP000287651">
    <property type="component" value="Unassembled WGS sequence"/>
</dbReference>
<organism evidence="1 2">
    <name type="scientific">Ensete ventricosum</name>
    <name type="common">Abyssinian banana</name>
    <name type="synonym">Musa ensete</name>
    <dbReference type="NCBI Taxonomy" id="4639"/>
    <lineage>
        <taxon>Eukaryota</taxon>
        <taxon>Viridiplantae</taxon>
        <taxon>Streptophyta</taxon>
        <taxon>Embryophyta</taxon>
        <taxon>Tracheophyta</taxon>
        <taxon>Spermatophyta</taxon>
        <taxon>Magnoliopsida</taxon>
        <taxon>Liliopsida</taxon>
        <taxon>Zingiberales</taxon>
        <taxon>Musaceae</taxon>
        <taxon>Ensete</taxon>
    </lineage>
</organism>
<dbReference type="AlphaFoldDB" id="A0A426XUI2"/>
<evidence type="ECO:0000313" key="1">
    <source>
        <dbReference type="EMBL" id="RRT43167.1"/>
    </source>
</evidence>
<gene>
    <name evidence="1" type="ORF">B296_00043734</name>
</gene>
<proteinExistence type="predicted"/>
<evidence type="ECO:0000313" key="2">
    <source>
        <dbReference type="Proteomes" id="UP000287651"/>
    </source>
</evidence>
<name>A0A426XUI2_ENSVE</name>
<protein>
    <submittedName>
        <fullName evidence="1">Uncharacterized protein</fullName>
    </submittedName>
</protein>
<sequence length="170" mass="18874">RWPAEADGISCAANGRLPLSSRDTIEEITEVNPVSHDELSSSVPLVCFCTELTSGGDCMPDEHKELDRHIMERNRGVGEPWRASAQGKRKHSSNGSSLIPVVLEKQVTLAESKVGREASFLLITSFSFAGGTRETSAFTGFLMLESLWNILQTTHSFYTRQRWKSIEECV</sequence>
<accession>A0A426XUI2</accession>
<reference evidence="1 2" key="1">
    <citation type="journal article" date="2014" name="Agronomy (Basel)">
        <title>A Draft Genome Sequence for Ensete ventricosum, the Drought-Tolerant Tree Against Hunger.</title>
        <authorList>
            <person name="Harrison J."/>
            <person name="Moore K.A."/>
            <person name="Paszkiewicz K."/>
            <person name="Jones T."/>
            <person name="Grant M."/>
            <person name="Ambacheew D."/>
            <person name="Muzemil S."/>
            <person name="Studholme D.J."/>
        </authorList>
    </citation>
    <scope>NUCLEOTIDE SEQUENCE [LARGE SCALE GENOMIC DNA]</scope>
</reference>
<dbReference type="EMBL" id="AMZH03017322">
    <property type="protein sequence ID" value="RRT43167.1"/>
    <property type="molecule type" value="Genomic_DNA"/>
</dbReference>